<proteinExistence type="predicted"/>
<dbReference type="Proteomes" id="UP001485459">
    <property type="component" value="Chromosome"/>
</dbReference>
<evidence type="ECO:0000313" key="2">
    <source>
        <dbReference type="EMBL" id="WZN42436.1"/>
    </source>
</evidence>
<evidence type="ECO:0000259" key="1">
    <source>
        <dbReference type="Pfam" id="PF20409"/>
    </source>
</evidence>
<dbReference type="Pfam" id="PF20409">
    <property type="entry name" value="SnoaL_5"/>
    <property type="match status" value="1"/>
</dbReference>
<sequence length="119" mass="13532">MTTAEIASRLEAFCRVGKFHEAVETLFADDAVSIEPYETPAFEKETKGKENILQKGKKFDEMVETMHAITIRDTVVTGNIIAMVCGMDVTMKDKPRAEWEELCVYQVKDGKIISEQFFM</sequence>
<dbReference type="Gene3D" id="3.10.450.50">
    <property type="match status" value="1"/>
</dbReference>
<dbReference type="InterPro" id="IPR032710">
    <property type="entry name" value="NTF2-like_dom_sf"/>
</dbReference>
<name>A0ABZ2YRM2_9BACT</name>
<keyword evidence="3" id="KW-1185">Reference proteome</keyword>
<accession>A0ABZ2YRM2</accession>
<evidence type="ECO:0000313" key="3">
    <source>
        <dbReference type="Proteomes" id="UP001485459"/>
    </source>
</evidence>
<dbReference type="RefSeq" id="WP_341837270.1">
    <property type="nucleotide sequence ID" value="NZ_CP149822.1"/>
</dbReference>
<reference evidence="3" key="1">
    <citation type="submission" date="2024-03" db="EMBL/GenBank/DDBJ databases">
        <title>Chitinophaga horti sp. nov., isolated from garden soil.</title>
        <authorList>
            <person name="Lee D.S."/>
            <person name="Han D.M."/>
            <person name="Baek J.H."/>
            <person name="Choi D.G."/>
            <person name="Jeon J.H."/>
            <person name="Jeon C.O."/>
        </authorList>
    </citation>
    <scope>NUCLEOTIDE SEQUENCE [LARGE SCALE GENOMIC DNA]</scope>
    <source>
        <strain evidence="3">GPA1</strain>
    </source>
</reference>
<dbReference type="InterPro" id="IPR046860">
    <property type="entry name" value="SnoaL_5"/>
</dbReference>
<feature type="domain" description="SnoaL-like" evidence="1">
    <location>
        <begin position="1"/>
        <end position="118"/>
    </location>
</feature>
<protein>
    <submittedName>
        <fullName evidence="2">Nuclear transport factor 2 family protein</fullName>
    </submittedName>
</protein>
<gene>
    <name evidence="2" type="ORF">WJU16_05240</name>
</gene>
<organism evidence="2 3">
    <name type="scientific">Chitinophaga pollutisoli</name>
    <dbReference type="NCBI Taxonomy" id="3133966"/>
    <lineage>
        <taxon>Bacteria</taxon>
        <taxon>Pseudomonadati</taxon>
        <taxon>Bacteroidota</taxon>
        <taxon>Chitinophagia</taxon>
        <taxon>Chitinophagales</taxon>
        <taxon>Chitinophagaceae</taxon>
        <taxon>Chitinophaga</taxon>
    </lineage>
</organism>
<dbReference type="SUPFAM" id="SSF54427">
    <property type="entry name" value="NTF2-like"/>
    <property type="match status" value="1"/>
</dbReference>
<dbReference type="EMBL" id="CP149822">
    <property type="protein sequence ID" value="WZN42436.1"/>
    <property type="molecule type" value="Genomic_DNA"/>
</dbReference>